<dbReference type="PANTHER" id="PTHR47706">
    <property type="entry name" value="NMRA-LIKE FAMILY PROTEIN"/>
    <property type="match status" value="1"/>
</dbReference>
<dbReference type="InterPro" id="IPR051609">
    <property type="entry name" value="NmrA/Isoflavone_reductase-like"/>
</dbReference>
<evidence type="ECO:0000259" key="4">
    <source>
        <dbReference type="Pfam" id="PF13460"/>
    </source>
</evidence>
<evidence type="ECO:0000256" key="1">
    <source>
        <dbReference type="ARBA" id="ARBA00005725"/>
    </source>
</evidence>
<evidence type="ECO:0000256" key="2">
    <source>
        <dbReference type="ARBA" id="ARBA00022857"/>
    </source>
</evidence>
<evidence type="ECO:0000256" key="3">
    <source>
        <dbReference type="ARBA" id="ARBA00023002"/>
    </source>
</evidence>
<keyword evidence="6" id="KW-1185">Reference proteome</keyword>
<dbReference type="InterPro" id="IPR045312">
    <property type="entry name" value="PCBER-like"/>
</dbReference>
<dbReference type="PANTHER" id="PTHR47706:SF10">
    <property type="entry name" value="NMRA-LIKE DOMAIN-CONTAINING PROTEIN"/>
    <property type="match status" value="1"/>
</dbReference>
<keyword evidence="2" id="KW-0521">NADP</keyword>
<dbReference type="InterPro" id="IPR036291">
    <property type="entry name" value="NAD(P)-bd_dom_sf"/>
</dbReference>
<evidence type="ECO:0000313" key="5">
    <source>
        <dbReference type="EMBL" id="KAF2488959.1"/>
    </source>
</evidence>
<reference evidence="5" key="1">
    <citation type="journal article" date="2020" name="Stud. Mycol.">
        <title>101 Dothideomycetes genomes: a test case for predicting lifestyles and emergence of pathogens.</title>
        <authorList>
            <person name="Haridas S."/>
            <person name="Albert R."/>
            <person name="Binder M."/>
            <person name="Bloem J."/>
            <person name="Labutti K."/>
            <person name="Salamov A."/>
            <person name="Andreopoulos B."/>
            <person name="Baker S."/>
            <person name="Barry K."/>
            <person name="Bills G."/>
            <person name="Bluhm B."/>
            <person name="Cannon C."/>
            <person name="Castanera R."/>
            <person name="Culley D."/>
            <person name="Daum C."/>
            <person name="Ezra D."/>
            <person name="Gonzalez J."/>
            <person name="Henrissat B."/>
            <person name="Kuo A."/>
            <person name="Liang C."/>
            <person name="Lipzen A."/>
            <person name="Lutzoni F."/>
            <person name="Magnuson J."/>
            <person name="Mondo S."/>
            <person name="Nolan M."/>
            <person name="Ohm R."/>
            <person name="Pangilinan J."/>
            <person name="Park H.-J."/>
            <person name="Ramirez L."/>
            <person name="Alfaro M."/>
            <person name="Sun H."/>
            <person name="Tritt A."/>
            <person name="Yoshinaga Y."/>
            <person name="Zwiers L.-H."/>
            <person name="Turgeon B."/>
            <person name="Goodwin S."/>
            <person name="Spatafora J."/>
            <person name="Crous P."/>
            <person name="Grigoriev I."/>
        </authorList>
    </citation>
    <scope>NUCLEOTIDE SEQUENCE</scope>
    <source>
        <strain evidence="5">CBS 269.34</strain>
    </source>
</reference>
<dbReference type="Proteomes" id="UP000799750">
    <property type="component" value="Unassembled WGS sequence"/>
</dbReference>
<dbReference type="SUPFAM" id="SSF51735">
    <property type="entry name" value="NAD(P)-binding Rossmann-fold domains"/>
    <property type="match status" value="1"/>
</dbReference>
<dbReference type="OrthoDB" id="9974981at2759"/>
<dbReference type="AlphaFoldDB" id="A0A6A6QA84"/>
<dbReference type="InterPro" id="IPR016040">
    <property type="entry name" value="NAD(P)-bd_dom"/>
</dbReference>
<name>A0A6A6QA84_9PEZI</name>
<dbReference type="Gene3D" id="3.40.50.720">
    <property type="entry name" value="NAD(P)-binding Rossmann-like Domain"/>
    <property type="match status" value="1"/>
</dbReference>
<organism evidence="5 6">
    <name type="scientific">Lophium mytilinum</name>
    <dbReference type="NCBI Taxonomy" id="390894"/>
    <lineage>
        <taxon>Eukaryota</taxon>
        <taxon>Fungi</taxon>
        <taxon>Dikarya</taxon>
        <taxon>Ascomycota</taxon>
        <taxon>Pezizomycotina</taxon>
        <taxon>Dothideomycetes</taxon>
        <taxon>Pleosporomycetidae</taxon>
        <taxon>Mytilinidiales</taxon>
        <taxon>Mytilinidiaceae</taxon>
        <taxon>Lophium</taxon>
    </lineage>
</organism>
<comment type="similarity">
    <text evidence="1">Belongs to the NmrA-type oxidoreductase family. Isoflavone reductase subfamily.</text>
</comment>
<evidence type="ECO:0000313" key="6">
    <source>
        <dbReference type="Proteomes" id="UP000799750"/>
    </source>
</evidence>
<protein>
    <submittedName>
        <fullName evidence="5">Isoflavone reductase family protein</fullName>
    </submittedName>
</protein>
<gene>
    <name evidence="5" type="ORF">BU16DRAFT_219304</name>
</gene>
<dbReference type="CDD" id="cd05259">
    <property type="entry name" value="PCBER_SDR_a"/>
    <property type="match status" value="1"/>
</dbReference>
<proteinExistence type="inferred from homology"/>
<dbReference type="EMBL" id="MU004200">
    <property type="protein sequence ID" value="KAF2488959.1"/>
    <property type="molecule type" value="Genomic_DNA"/>
</dbReference>
<sequence>MAPTTTLKNIILAGATGSVGAPILKALLAEPSFNVSVLTRASSSSTFPPSIPTHAVSDAFTEAELTDAFRGHDAVVIATSTTPITKDDLAYRFVNAAVKAGVKRLIPSEFGANNLDPRAQKLVPVYKAKGDLLDYLKTKEAEGLSWTSISCGSWLDWALDPAKSGNFLKIDVANRKAEIWDSGNAQFTVTTSSNTGLAVAQALKNPALSANKQIFLSDFVTSPREIIAALESQTGEKFAIEEKVSGPVVKEARAKFDAGDYNSVYTLLSLSFVSDEDVGYNFAKEQKIWNKDLGLPAATLDEVIKATLEKQKL</sequence>
<dbReference type="GO" id="GO:0016491">
    <property type="term" value="F:oxidoreductase activity"/>
    <property type="evidence" value="ECO:0007669"/>
    <property type="project" value="UniProtKB-KW"/>
</dbReference>
<keyword evidence="3" id="KW-0560">Oxidoreductase</keyword>
<dbReference type="Pfam" id="PF13460">
    <property type="entry name" value="NAD_binding_10"/>
    <property type="match status" value="1"/>
</dbReference>
<dbReference type="Gene3D" id="3.90.25.10">
    <property type="entry name" value="UDP-galactose 4-epimerase, domain 1"/>
    <property type="match status" value="1"/>
</dbReference>
<accession>A0A6A6QA84</accession>
<feature type="domain" description="NAD(P)-binding" evidence="4">
    <location>
        <begin position="14"/>
        <end position="156"/>
    </location>
</feature>